<proteinExistence type="predicted"/>
<evidence type="ECO:0000313" key="1">
    <source>
        <dbReference type="EMBL" id="KAH9696982.1"/>
    </source>
</evidence>
<dbReference type="Proteomes" id="UP000829398">
    <property type="component" value="Chromosome 8"/>
</dbReference>
<keyword evidence="1" id="KW-0808">Transferase</keyword>
<reference evidence="2" key="1">
    <citation type="journal article" date="2023" name="Hortic. Res.">
        <title>A chromosome-level phased genome enabling allele-level studies in sweet orange: a case study on citrus Huanglongbing tolerance.</title>
        <authorList>
            <person name="Wu B."/>
            <person name="Yu Q."/>
            <person name="Deng Z."/>
            <person name="Duan Y."/>
            <person name="Luo F."/>
            <person name="Gmitter F. Jr."/>
        </authorList>
    </citation>
    <scope>NUCLEOTIDE SEQUENCE [LARGE SCALE GENOMIC DNA]</scope>
    <source>
        <strain evidence="2">cv. Valencia</strain>
    </source>
</reference>
<gene>
    <name evidence="1" type="ORF">KPL71_023416</name>
</gene>
<sequence>MDEEIYWKQRSRADWLKEGDKNTKFFHGKATARRKKNRIWGIEDNFGKWIEEPIKVEHEFCNYFTKLFTSTQPRQDQIAAALEGITPRVSASMNESLGAPFTAEEVLEALSQMCPTKAPGPDGLPAVFYQKHWHSVKEGVLTTCLHILNSQGTIGPLNHTYIALIPKIGKPRKVTDFRPISLCNVSYRIVAKTVANRFKQVLHKIISPSQSAFIPNRLITDNIIVGYECLHKIRHCKSKRNGLIALKLDVSKAYDRLEWNFLEQTLEKLGFSQQWISLIMRCISSVSFSVLINGAVKGLIKPQRGLRQGCPLSPYLFITCAEAFSSLLQQAEQQQLIHGLSFGSNLKISHLLFADDSLVFSRASMADCHNLKMILECYSTASGQIFNFEKSSLFISGNVQQDQTEALGNLFQLNIVSRHEKYLGLPSMIGRKRSSFFNDIKLKVANKISSWQHKFFSCGGKEVLIKAAVQAIPAYAMSVFKIPGGVCDDIQKMVAKFWWGSKREGRSIHWAKWEKLSQAKCLGGMGFRDFSSFNRALLAKQSWRIQQCPDSLVARVLQARYFQSTNFLAAKLGSNPSYIWRSLLWGRKIICAGSRWRVGNGQKIHVHKANWIPRASTFQPIVKPSLPPDAMVSELITEANCWDEKRIYEHFDHMDADLIAKIPLPRSPREDELIWHYGKNGQFSVRSGYQTALQMKFPAMASSSVVSKNEWNIIWSLALPQKIRIFAWRAAKNQLPSAENLWRKKIIQNPTCQVCKIGTENVFHALVACKSAEKVWKLIHFDDDIRAAHSQDILSILHAMKRMRNRDDLELLVTIFWVKWNARNQMIFKGKRETPQIMVAKAEALIAAYKRVHSPDEACSETEQKAPPHKWNPPQAGFVKVNTDAAICFEKNIVGLGVVIKNVLGHVTAAAIKVAKFHGDVSYAEAEAMEWGMLVAREANMKAVIMESDSQGVVNLVNNKQGSRSEIYWVVSEIQNLAESFDRVSFKYTPRSCNVIAHSLAKLALEKCENVVWKGSYPSQVMYLFSSLV</sequence>
<accession>A0ACB8IIU6</accession>
<dbReference type="EMBL" id="CM039177">
    <property type="protein sequence ID" value="KAH9696982.1"/>
    <property type="molecule type" value="Genomic_DNA"/>
</dbReference>
<keyword evidence="1" id="KW-0548">Nucleotidyltransferase</keyword>
<protein>
    <submittedName>
        <fullName evidence="1">Reverse transcriptase domain-containing protein</fullName>
    </submittedName>
</protein>
<keyword evidence="1" id="KW-0695">RNA-directed DNA polymerase</keyword>
<organism evidence="1 2">
    <name type="scientific">Citrus sinensis</name>
    <name type="common">Sweet orange</name>
    <name type="synonym">Citrus aurantium var. sinensis</name>
    <dbReference type="NCBI Taxonomy" id="2711"/>
    <lineage>
        <taxon>Eukaryota</taxon>
        <taxon>Viridiplantae</taxon>
        <taxon>Streptophyta</taxon>
        <taxon>Embryophyta</taxon>
        <taxon>Tracheophyta</taxon>
        <taxon>Spermatophyta</taxon>
        <taxon>Magnoliopsida</taxon>
        <taxon>eudicotyledons</taxon>
        <taxon>Gunneridae</taxon>
        <taxon>Pentapetalae</taxon>
        <taxon>rosids</taxon>
        <taxon>malvids</taxon>
        <taxon>Sapindales</taxon>
        <taxon>Rutaceae</taxon>
        <taxon>Aurantioideae</taxon>
        <taxon>Citrus</taxon>
    </lineage>
</organism>
<name>A0ACB8IIU6_CITSI</name>
<evidence type="ECO:0000313" key="2">
    <source>
        <dbReference type="Proteomes" id="UP000829398"/>
    </source>
</evidence>
<keyword evidence="2" id="KW-1185">Reference proteome</keyword>
<comment type="caution">
    <text evidence="1">The sequence shown here is derived from an EMBL/GenBank/DDBJ whole genome shotgun (WGS) entry which is preliminary data.</text>
</comment>